<dbReference type="Proteomes" id="UP001432027">
    <property type="component" value="Unassembled WGS sequence"/>
</dbReference>
<organism evidence="4 5">
    <name type="scientific">Pristionchus entomophagus</name>
    <dbReference type="NCBI Taxonomy" id="358040"/>
    <lineage>
        <taxon>Eukaryota</taxon>
        <taxon>Metazoa</taxon>
        <taxon>Ecdysozoa</taxon>
        <taxon>Nematoda</taxon>
        <taxon>Chromadorea</taxon>
        <taxon>Rhabditida</taxon>
        <taxon>Rhabditina</taxon>
        <taxon>Diplogasteromorpha</taxon>
        <taxon>Diplogasteroidea</taxon>
        <taxon>Neodiplogasteridae</taxon>
        <taxon>Pristionchus</taxon>
    </lineage>
</organism>
<feature type="compositionally biased region" description="Basic and acidic residues" evidence="2">
    <location>
        <begin position="267"/>
        <end position="276"/>
    </location>
</feature>
<keyword evidence="1" id="KW-0175">Coiled coil</keyword>
<feature type="region of interest" description="Disordered" evidence="2">
    <location>
        <begin position="393"/>
        <end position="418"/>
    </location>
</feature>
<feature type="compositionally biased region" description="Basic and acidic residues" evidence="2">
    <location>
        <begin position="284"/>
        <end position="302"/>
    </location>
</feature>
<keyword evidence="5" id="KW-1185">Reference proteome</keyword>
<accession>A0AAV5SKT2</accession>
<feature type="compositionally biased region" description="Basic and acidic residues" evidence="2">
    <location>
        <begin position="402"/>
        <end position="418"/>
    </location>
</feature>
<evidence type="ECO:0000256" key="3">
    <source>
        <dbReference type="SAM" id="SignalP"/>
    </source>
</evidence>
<dbReference type="AlphaFoldDB" id="A0AAV5SKT2"/>
<comment type="caution">
    <text evidence="4">The sequence shown here is derived from an EMBL/GenBank/DDBJ whole genome shotgun (WGS) entry which is preliminary data.</text>
</comment>
<protein>
    <submittedName>
        <fullName evidence="4">Uncharacterized protein</fullName>
    </submittedName>
</protein>
<gene>
    <name evidence="4" type="ORF">PENTCL1PPCAC_6127</name>
</gene>
<evidence type="ECO:0000256" key="2">
    <source>
        <dbReference type="SAM" id="MobiDB-lite"/>
    </source>
</evidence>
<evidence type="ECO:0000256" key="1">
    <source>
        <dbReference type="SAM" id="Coils"/>
    </source>
</evidence>
<name>A0AAV5SKT2_9BILA</name>
<feature type="coiled-coil region" evidence="1">
    <location>
        <begin position="215"/>
        <end position="249"/>
    </location>
</feature>
<feature type="chain" id="PRO_5043708562" evidence="3">
    <location>
        <begin position="17"/>
        <end position="801"/>
    </location>
</feature>
<dbReference type="EMBL" id="BTSX01000002">
    <property type="protein sequence ID" value="GMS83952.1"/>
    <property type="molecule type" value="Genomic_DNA"/>
</dbReference>
<evidence type="ECO:0000313" key="5">
    <source>
        <dbReference type="Proteomes" id="UP001432027"/>
    </source>
</evidence>
<keyword evidence="3" id="KW-0732">Signal</keyword>
<proteinExistence type="predicted"/>
<sequence>MMRSLRLLLLVSLAMANLDEFLRYCESYSECVAVSKLEERLCIGNSRHRPYWLPSFHDPKQCYEKLKNDYKLLDHLEVEVEKKYTACLIEQTVPMTEEQSNGQRCSDRLIQDAPRFSFARTISYVPTNCFTGLTRRLEKECGRLKGCCAATNRCHHVLNDSEEARQLNSTRAELWKRARGCERGESIEPLPLALQIAAQNDEELAWAPKGNITFRIRDQETIQRQESERKQAKERLEDVARLHREEEDHKNEGTIKINIHEERKWNADHTMEKSADPKPTLTFPREEKNKETRPPPSIEEHNRMFSEALKNDHELRERLRQKERRNEENTEKKVGDTIDSLLDASAAAAKMLDGEPITPSPEDLQSLDDDFFPTVTGKSAVTSGPLILVKDPKAKSGCRQASKKEESKPAKLSEKTSEMLDFDKVMKEMGEDTDEESMKSLREVLDNFKTDVRSKLVEAKAHTDDKKVIDVLDALIGNFDRASDQLEKEKKNVDATFAPHDYPEDDAEIAGTICDPLPEAEGDEGSLERDEHNDKIVLRAGEEKLVIDNGNLVLEGRPSQVDKDEGITPDQYKKELDDFKKAHHIDNSVVAERNETACDLYMRCRNQMHLALDGCAWRFAASRVLPTLAESAESLLYRGDDLCDPSDRPLYEQLYETVMERNGRLKKCLARVNEKFFATSVCLPFPVDVGMEYNSALLRVLSANYTTSSECFHDANLIQEKCTKLRMCCPNFDRCRDVTLDIAEEQAIISQTAKVNERKQECLRVKAKEQFQLTLRELLGKAGPEVLKKIRSKGFLQPARA</sequence>
<evidence type="ECO:0000313" key="4">
    <source>
        <dbReference type="EMBL" id="GMS83952.1"/>
    </source>
</evidence>
<reference evidence="4" key="1">
    <citation type="submission" date="2023-10" db="EMBL/GenBank/DDBJ databases">
        <title>Genome assembly of Pristionchus species.</title>
        <authorList>
            <person name="Yoshida K."/>
            <person name="Sommer R.J."/>
        </authorList>
    </citation>
    <scope>NUCLEOTIDE SEQUENCE</scope>
    <source>
        <strain evidence="4">RS0144</strain>
    </source>
</reference>
<feature type="signal peptide" evidence="3">
    <location>
        <begin position="1"/>
        <end position="16"/>
    </location>
</feature>
<feature type="region of interest" description="Disordered" evidence="2">
    <location>
        <begin position="267"/>
        <end position="302"/>
    </location>
</feature>